<sequence>MVAAAMRDRWYGRRKPRRPAPDGRQMRSEVRLPGQYGGARFTRAATVVALLLAGLPLGGCSIPLSDLPSFGGADPAIQKDADGYLAVNATPTAREEKVLEPSERAKVESELVAARARQAAAAAAAATAGEAAPPAAR</sequence>
<evidence type="ECO:0000313" key="2">
    <source>
        <dbReference type="EMBL" id="ABJ06876.1"/>
    </source>
</evidence>
<accession>Q07MF8</accession>
<dbReference type="EMBL" id="CP000463">
    <property type="protein sequence ID" value="ABJ06876.1"/>
    <property type="molecule type" value="Genomic_DNA"/>
</dbReference>
<protein>
    <submittedName>
        <fullName evidence="2">Uncharacterized protein</fullName>
    </submittedName>
</protein>
<gene>
    <name evidence="2" type="ordered locus">RPE_2939</name>
</gene>
<dbReference type="KEGG" id="rpe:RPE_2939"/>
<feature type="compositionally biased region" description="Basic and acidic residues" evidence="1">
    <location>
        <begin position="1"/>
        <end position="11"/>
    </location>
</feature>
<reference evidence="2" key="1">
    <citation type="submission" date="2006-09" db="EMBL/GenBank/DDBJ databases">
        <title>Complete sequence of Rhodopseudomonas palustris BisA53.</title>
        <authorList>
            <consortium name="US DOE Joint Genome Institute"/>
            <person name="Copeland A."/>
            <person name="Lucas S."/>
            <person name="Lapidus A."/>
            <person name="Barry K."/>
            <person name="Detter J.C."/>
            <person name="Glavina del Rio T."/>
            <person name="Hammon N."/>
            <person name="Israni S."/>
            <person name="Dalin E."/>
            <person name="Tice H."/>
            <person name="Pitluck S."/>
            <person name="Chain P."/>
            <person name="Malfatti S."/>
            <person name="Shin M."/>
            <person name="Vergez L."/>
            <person name="Schmutz J."/>
            <person name="Larimer F."/>
            <person name="Land M."/>
            <person name="Hauser L."/>
            <person name="Pelletier D.A."/>
            <person name="Kyrpides N."/>
            <person name="Kim E."/>
            <person name="Harwood C.S."/>
            <person name="Oda Y."/>
            <person name="Richardson P."/>
        </authorList>
    </citation>
    <scope>NUCLEOTIDE SEQUENCE [LARGE SCALE GENOMIC DNA]</scope>
    <source>
        <strain evidence="2">BisA53</strain>
    </source>
</reference>
<evidence type="ECO:0000256" key="1">
    <source>
        <dbReference type="SAM" id="MobiDB-lite"/>
    </source>
</evidence>
<feature type="region of interest" description="Disordered" evidence="1">
    <location>
        <begin position="1"/>
        <end position="30"/>
    </location>
</feature>
<dbReference type="AlphaFoldDB" id="Q07MF8"/>
<organism evidence="2">
    <name type="scientific">Rhodopseudomonas palustris (strain BisA53)</name>
    <dbReference type="NCBI Taxonomy" id="316055"/>
    <lineage>
        <taxon>Bacteria</taxon>
        <taxon>Pseudomonadati</taxon>
        <taxon>Pseudomonadota</taxon>
        <taxon>Alphaproteobacteria</taxon>
        <taxon>Hyphomicrobiales</taxon>
        <taxon>Nitrobacteraceae</taxon>
        <taxon>Rhodopseudomonas</taxon>
    </lineage>
</organism>
<name>Q07MF8_RHOP5</name>
<dbReference type="STRING" id="316055.RPE_2939"/>
<proteinExistence type="predicted"/>
<feature type="compositionally biased region" description="Basic and acidic residues" evidence="1">
    <location>
        <begin position="19"/>
        <end position="30"/>
    </location>
</feature>
<dbReference type="HOGENOM" id="CLU_1863639_0_0_5"/>